<feature type="region of interest" description="Disordered" evidence="1">
    <location>
        <begin position="253"/>
        <end position="273"/>
    </location>
</feature>
<feature type="compositionally biased region" description="Basic and acidic residues" evidence="1">
    <location>
        <begin position="67"/>
        <end position="78"/>
    </location>
</feature>
<feature type="compositionally biased region" description="Polar residues" evidence="1">
    <location>
        <begin position="112"/>
        <end position="122"/>
    </location>
</feature>
<dbReference type="OrthoDB" id="4160906at2759"/>
<dbReference type="EMBL" id="LGRB01000010">
    <property type="protein sequence ID" value="OCT50455.1"/>
    <property type="molecule type" value="Genomic_DNA"/>
</dbReference>
<evidence type="ECO:0000313" key="2">
    <source>
        <dbReference type="EMBL" id="OCT50455.1"/>
    </source>
</evidence>
<proteinExistence type="predicted"/>
<evidence type="ECO:0000313" key="3">
    <source>
        <dbReference type="Proteomes" id="UP000094526"/>
    </source>
</evidence>
<feature type="region of interest" description="Disordered" evidence="1">
    <location>
        <begin position="150"/>
        <end position="169"/>
    </location>
</feature>
<dbReference type="VEuPathDB" id="FungiDB:G647_05549"/>
<gene>
    <name evidence="2" type="ORF">CLCR_07252</name>
</gene>
<sequence length="407" mass="45778">MSEDRDDKLVSDDELLEIELEQRQLDLDREVKQRQLNLDRKKIEIRKRRAKRDVPVDLTLDDGAAQVKREPTESDRAKSQPNSTSCLLPCPVPNEATGTLPANNVAHEHEQLSTPGQSQQCSEPAPERNHCTRESIPRSRERVPSFTDFKQATTPLPSGTQTASYPTPSSQFFGTSDWLPRTVMSENDAVSQFTPPATYGPQSIWRENIFRGVPANTSLKRSHSPDSNAAVLAHDTNDTIEVKHSKMCMATDHKSENATNKKRTKTAPLTERQQSEIIRKYGARLVQYHMHKCDCQLPARLITEAGSKIVDGLVAKKFKSLQELHDEYESILTSSCPGNLGEVVRTELQKFRRAAPVWWAECLAKPEAQRLAFVSTVFSDVNQGKYDARYVPRPASPALGTSSYRPW</sequence>
<evidence type="ECO:0000256" key="1">
    <source>
        <dbReference type="SAM" id="MobiDB-lite"/>
    </source>
</evidence>
<feature type="region of interest" description="Disordered" evidence="1">
    <location>
        <begin position="108"/>
        <end position="143"/>
    </location>
</feature>
<feature type="compositionally biased region" description="Basic and acidic residues" evidence="1">
    <location>
        <begin position="125"/>
        <end position="143"/>
    </location>
</feature>
<accession>A0A1C1CPN6</accession>
<dbReference type="VEuPathDB" id="FungiDB:CLCR_07252"/>
<dbReference type="AlphaFoldDB" id="A0A1C1CPN6"/>
<name>A0A1C1CPN6_9EURO</name>
<keyword evidence="3" id="KW-1185">Reference proteome</keyword>
<reference evidence="3" key="1">
    <citation type="submission" date="2015-07" db="EMBL/GenBank/DDBJ databases">
        <authorList>
            <person name="Teixeira M.M."/>
            <person name="Souza R.C."/>
            <person name="Almeida L.G."/>
            <person name="Vicente V.A."/>
            <person name="de Hoog S."/>
            <person name="Bocca A.L."/>
            <person name="de Almeida S.R."/>
            <person name="Vasconcelos A.T."/>
            <person name="Felipe M.S."/>
        </authorList>
    </citation>
    <scope>NUCLEOTIDE SEQUENCE [LARGE SCALE GENOMIC DNA]</scope>
    <source>
        <strain evidence="3">KSF</strain>
    </source>
</reference>
<feature type="region of interest" description="Disordered" evidence="1">
    <location>
        <begin position="49"/>
        <end position="86"/>
    </location>
</feature>
<comment type="caution">
    <text evidence="2">The sequence shown here is derived from an EMBL/GenBank/DDBJ whole genome shotgun (WGS) entry which is preliminary data.</text>
</comment>
<dbReference type="Proteomes" id="UP000094526">
    <property type="component" value="Unassembled WGS sequence"/>
</dbReference>
<protein>
    <submittedName>
        <fullName evidence="2">Uncharacterized protein</fullName>
    </submittedName>
</protein>
<organism evidence="2 3">
    <name type="scientific">Cladophialophora carrionii</name>
    <dbReference type="NCBI Taxonomy" id="86049"/>
    <lineage>
        <taxon>Eukaryota</taxon>
        <taxon>Fungi</taxon>
        <taxon>Dikarya</taxon>
        <taxon>Ascomycota</taxon>
        <taxon>Pezizomycotina</taxon>
        <taxon>Eurotiomycetes</taxon>
        <taxon>Chaetothyriomycetidae</taxon>
        <taxon>Chaetothyriales</taxon>
        <taxon>Herpotrichiellaceae</taxon>
        <taxon>Cladophialophora</taxon>
    </lineage>
</organism>